<proteinExistence type="predicted"/>
<dbReference type="EMBL" id="JABBWG010000006">
    <property type="protein sequence ID" value="KAG1821806.1"/>
    <property type="molecule type" value="Genomic_DNA"/>
</dbReference>
<gene>
    <name evidence="5" type="ORF">BJ212DRAFT_1477649</name>
</gene>
<reference evidence="5" key="1">
    <citation type="journal article" date="2020" name="New Phytol.">
        <title>Comparative genomics reveals dynamic genome evolution in host specialist ectomycorrhizal fungi.</title>
        <authorList>
            <person name="Lofgren L.A."/>
            <person name="Nguyen N.H."/>
            <person name="Vilgalys R."/>
            <person name="Ruytinx J."/>
            <person name="Liao H.L."/>
            <person name="Branco S."/>
            <person name="Kuo A."/>
            <person name="LaButti K."/>
            <person name="Lipzen A."/>
            <person name="Andreopoulos W."/>
            <person name="Pangilinan J."/>
            <person name="Riley R."/>
            <person name="Hundley H."/>
            <person name="Na H."/>
            <person name="Barry K."/>
            <person name="Grigoriev I.V."/>
            <person name="Stajich J.E."/>
            <person name="Kennedy P.G."/>
        </authorList>
    </citation>
    <scope>NUCLEOTIDE SEQUENCE</scope>
    <source>
        <strain evidence="5">MN1</strain>
    </source>
</reference>
<dbReference type="RefSeq" id="XP_041196546.1">
    <property type="nucleotide sequence ID" value="XM_041339585.1"/>
</dbReference>
<dbReference type="InterPro" id="IPR015947">
    <property type="entry name" value="PUA-like_sf"/>
</dbReference>
<evidence type="ECO:0000256" key="1">
    <source>
        <dbReference type="ARBA" id="ARBA00023242"/>
    </source>
</evidence>
<dbReference type="PROSITE" id="PS51015">
    <property type="entry name" value="YDG"/>
    <property type="match status" value="1"/>
</dbReference>
<evidence type="ECO:0000256" key="2">
    <source>
        <dbReference type="PROSITE-ProRule" id="PRU00358"/>
    </source>
</evidence>
<dbReference type="SMART" id="SM00466">
    <property type="entry name" value="SRA"/>
    <property type="match status" value="1"/>
</dbReference>
<evidence type="ECO:0000313" key="5">
    <source>
        <dbReference type="EMBL" id="KAG1821806.1"/>
    </source>
</evidence>
<evidence type="ECO:0000256" key="3">
    <source>
        <dbReference type="SAM" id="MobiDB-lite"/>
    </source>
</evidence>
<dbReference type="Gene3D" id="2.30.280.10">
    <property type="entry name" value="SRA-YDG"/>
    <property type="match status" value="1"/>
</dbReference>
<keyword evidence="6" id="KW-1185">Reference proteome</keyword>
<protein>
    <submittedName>
        <fullName evidence="5">PUA-like domain-containing protein</fullName>
    </submittedName>
</protein>
<dbReference type="GO" id="GO:0016567">
    <property type="term" value="P:protein ubiquitination"/>
    <property type="evidence" value="ECO:0007669"/>
    <property type="project" value="TreeGrafter"/>
</dbReference>
<dbReference type="OrthoDB" id="2270193at2759"/>
<name>A0A9P7EHT6_9AGAM</name>
<dbReference type="PANTHER" id="PTHR14140">
    <property type="entry name" value="E3 UBIQUITIN-PROTEIN LIGASE UHRF-RELATED"/>
    <property type="match status" value="1"/>
</dbReference>
<dbReference type="GO" id="GO:0005634">
    <property type="term" value="C:nucleus"/>
    <property type="evidence" value="ECO:0007669"/>
    <property type="project" value="UniProtKB-SubCell"/>
</dbReference>
<dbReference type="GeneID" id="64633601"/>
<dbReference type="InterPro" id="IPR045134">
    <property type="entry name" value="UHRF1/2-like"/>
</dbReference>
<keyword evidence="1 2" id="KW-0539">Nucleus</keyword>
<dbReference type="InterPro" id="IPR003105">
    <property type="entry name" value="SRA_YDG"/>
</dbReference>
<evidence type="ECO:0000259" key="4">
    <source>
        <dbReference type="PROSITE" id="PS51015"/>
    </source>
</evidence>
<sequence>MSSKMERPAQRFGEIPGASVGTTWKSRKECFDAGVHRQIEAGISGTEADGAFSIVVSGQYKDDKDDGDKIVYTGSGGRKLGDRTRELDHDQQWSDFGNQALRKSSETGKPVRVIRGHELDSEFAPWEGFRYDGLYICKRAWKEKDRDGYYDICRYIMERVPGQPPLRRRLTVGRYRPLPGSEAVQPPAPAPVTGRQRIMQLQQAVLDKDASSLGLPL</sequence>
<dbReference type="PANTHER" id="PTHR14140:SF27">
    <property type="entry name" value="OS04G0289800 PROTEIN"/>
    <property type="match status" value="1"/>
</dbReference>
<dbReference type="AlphaFoldDB" id="A0A9P7EHT6"/>
<comment type="subcellular location">
    <subcellularLocation>
        <location evidence="2">Nucleus</location>
    </subcellularLocation>
</comment>
<feature type="domain" description="YDG" evidence="4">
    <location>
        <begin position="13"/>
        <end position="159"/>
    </location>
</feature>
<dbReference type="SUPFAM" id="SSF88697">
    <property type="entry name" value="PUA domain-like"/>
    <property type="match status" value="1"/>
</dbReference>
<dbReference type="InterPro" id="IPR036987">
    <property type="entry name" value="SRA-YDG_sf"/>
</dbReference>
<organism evidence="5 6">
    <name type="scientific">Suillus subaureus</name>
    <dbReference type="NCBI Taxonomy" id="48587"/>
    <lineage>
        <taxon>Eukaryota</taxon>
        <taxon>Fungi</taxon>
        <taxon>Dikarya</taxon>
        <taxon>Basidiomycota</taxon>
        <taxon>Agaricomycotina</taxon>
        <taxon>Agaricomycetes</taxon>
        <taxon>Agaricomycetidae</taxon>
        <taxon>Boletales</taxon>
        <taxon>Suillineae</taxon>
        <taxon>Suillaceae</taxon>
        <taxon>Suillus</taxon>
    </lineage>
</organism>
<evidence type="ECO:0000313" key="6">
    <source>
        <dbReference type="Proteomes" id="UP000807769"/>
    </source>
</evidence>
<dbReference type="Pfam" id="PF02182">
    <property type="entry name" value="SAD_SRA"/>
    <property type="match status" value="1"/>
</dbReference>
<dbReference type="Proteomes" id="UP000807769">
    <property type="component" value="Unassembled WGS sequence"/>
</dbReference>
<feature type="region of interest" description="Disordered" evidence="3">
    <location>
        <begin position="1"/>
        <end position="20"/>
    </location>
</feature>
<accession>A0A9P7EHT6</accession>
<comment type="caution">
    <text evidence="5">The sequence shown here is derived from an EMBL/GenBank/DDBJ whole genome shotgun (WGS) entry which is preliminary data.</text>
</comment>
<dbReference type="GO" id="GO:0061630">
    <property type="term" value="F:ubiquitin protein ligase activity"/>
    <property type="evidence" value="ECO:0007669"/>
    <property type="project" value="TreeGrafter"/>
</dbReference>
<dbReference type="GO" id="GO:0044027">
    <property type="term" value="P:negative regulation of gene expression via chromosomal CpG island methylation"/>
    <property type="evidence" value="ECO:0007669"/>
    <property type="project" value="TreeGrafter"/>
</dbReference>